<organism evidence="1 2">
    <name type="scientific">Kingella oralis ATCC 51147</name>
    <dbReference type="NCBI Taxonomy" id="629741"/>
    <lineage>
        <taxon>Bacteria</taxon>
        <taxon>Pseudomonadati</taxon>
        <taxon>Pseudomonadota</taxon>
        <taxon>Betaproteobacteria</taxon>
        <taxon>Neisseriales</taxon>
        <taxon>Neisseriaceae</taxon>
        <taxon>Kingella</taxon>
    </lineage>
</organism>
<dbReference type="AlphaFoldDB" id="C4GHQ2"/>
<dbReference type="Proteomes" id="UP000003009">
    <property type="component" value="Unassembled WGS sequence"/>
</dbReference>
<gene>
    <name evidence="1" type="ORF">GCWU000324_00386</name>
</gene>
<proteinExistence type="predicted"/>
<sequence>MPEHLVGGGNIAQLQGLADGGAAGAFARNQNAGRALGFKIALRGKQVEIAAAPFAKAKIVANQQIARVELRAQNGLDKLLGGLRGKLRVKALHPHAVYAARLLQKLDFVAQRCDALRQRAVGLAAKKFVGLGFKNNGDAMQLAYLGFAGKALQNVAVSRVHAVKIADGYGAGRQRRRKLLSKPDVHS</sequence>
<dbReference type="HOGENOM" id="CLU_1445890_0_0_4"/>
<dbReference type="EMBL" id="ACJW02000002">
    <property type="protein sequence ID" value="EEP68490.1"/>
    <property type="molecule type" value="Genomic_DNA"/>
</dbReference>
<name>C4GHQ2_9NEIS</name>
<protein>
    <submittedName>
        <fullName evidence="1">Uncharacterized protein</fullName>
    </submittedName>
</protein>
<evidence type="ECO:0000313" key="1">
    <source>
        <dbReference type="EMBL" id="EEP68490.1"/>
    </source>
</evidence>
<evidence type="ECO:0000313" key="2">
    <source>
        <dbReference type="Proteomes" id="UP000003009"/>
    </source>
</evidence>
<keyword evidence="2" id="KW-1185">Reference proteome</keyword>
<reference evidence="1" key="1">
    <citation type="submission" date="2009-04" db="EMBL/GenBank/DDBJ databases">
        <authorList>
            <person name="Weinstock G."/>
            <person name="Sodergren E."/>
            <person name="Clifton S."/>
            <person name="Fulton L."/>
            <person name="Fulton B."/>
            <person name="Courtney L."/>
            <person name="Fronick C."/>
            <person name="Harrison M."/>
            <person name="Strong C."/>
            <person name="Farmer C."/>
            <person name="Delahaunty K."/>
            <person name="Markovic C."/>
            <person name="Hall O."/>
            <person name="Minx P."/>
            <person name="Tomlinson C."/>
            <person name="Mitreva M."/>
            <person name="Nelson J."/>
            <person name="Hou S."/>
            <person name="Wollam A."/>
            <person name="Pepin K.H."/>
            <person name="Johnson M."/>
            <person name="Bhonagiri V."/>
            <person name="Nash W.E."/>
            <person name="Warren W."/>
            <person name="Chinwalla A."/>
            <person name="Mardis E.R."/>
            <person name="Wilson R.K."/>
        </authorList>
    </citation>
    <scope>NUCLEOTIDE SEQUENCE [LARGE SCALE GENOMIC DNA]</scope>
    <source>
        <strain evidence="1">ATCC 51147</strain>
    </source>
</reference>
<dbReference type="STRING" id="629741.GCWU000324_00386"/>
<accession>C4GHQ2</accession>
<comment type="caution">
    <text evidence="1">The sequence shown here is derived from an EMBL/GenBank/DDBJ whole genome shotgun (WGS) entry which is preliminary data.</text>
</comment>